<proteinExistence type="predicted"/>
<name>A0A645AIK5_9ZZZZ</name>
<dbReference type="PANTHER" id="PTHR37449">
    <property type="match status" value="1"/>
</dbReference>
<evidence type="ECO:0000313" key="2">
    <source>
        <dbReference type="EMBL" id="MPM52847.1"/>
    </source>
</evidence>
<reference evidence="2" key="1">
    <citation type="submission" date="2019-08" db="EMBL/GenBank/DDBJ databases">
        <authorList>
            <person name="Kucharzyk K."/>
            <person name="Murdoch R.W."/>
            <person name="Higgins S."/>
            <person name="Loffler F."/>
        </authorList>
    </citation>
    <scope>NUCLEOTIDE SEQUENCE</scope>
</reference>
<feature type="transmembrane region" description="Helical" evidence="1">
    <location>
        <begin position="44"/>
        <end position="68"/>
    </location>
</feature>
<dbReference type="PANTHER" id="PTHR37449:SF1">
    <property type="entry name" value="OS02G0159950 PROTEIN"/>
    <property type="match status" value="1"/>
</dbReference>
<keyword evidence="1" id="KW-1133">Transmembrane helix</keyword>
<gene>
    <name evidence="2" type="ORF">SDC9_99611</name>
</gene>
<organism evidence="2">
    <name type="scientific">bioreactor metagenome</name>
    <dbReference type="NCBI Taxonomy" id="1076179"/>
    <lineage>
        <taxon>unclassified sequences</taxon>
        <taxon>metagenomes</taxon>
        <taxon>ecological metagenomes</taxon>
    </lineage>
</organism>
<evidence type="ECO:0000256" key="1">
    <source>
        <dbReference type="SAM" id="Phobius"/>
    </source>
</evidence>
<dbReference type="EMBL" id="VSSQ01014055">
    <property type="protein sequence ID" value="MPM52847.1"/>
    <property type="molecule type" value="Genomic_DNA"/>
</dbReference>
<accession>A0A645AIK5</accession>
<keyword evidence="1" id="KW-0472">Membrane</keyword>
<sequence>MRLVAATTITLLVLLKPSSSINSWFNVWSFSLLLSEFLLAPRASISSMNMMLGASFLALSNIILTLFAPTPTYFSTNSEPLEYMNVAFASPAMALAIKVLPVPGGPYKSIPLGTFASMDLYLSSLFKKSMTSIKSSLISSRPATSSNPICIFGSSVFFFSK</sequence>
<protein>
    <submittedName>
        <fullName evidence="2">Uncharacterized protein</fullName>
    </submittedName>
</protein>
<dbReference type="AlphaFoldDB" id="A0A645AIK5"/>
<keyword evidence="1" id="KW-0812">Transmembrane</keyword>
<comment type="caution">
    <text evidence="2">The sequence shown here is derived from an EMBL/GenBank/DDBJ whole genome shotgun (WGS) entry which is preliminary data.</text>
</comment>